<comment type="caution">
    <text evidence="2">The sequence shown here is derived from an EMBL/GenBank/DDBJ whole genome shotgun (WGS) entry which is preliminary data.</text>
</comment>
<dbReference type="GO" id="GO:0016740">
    <property type="term" value="F:transferase activity"/>
    <property type="evidence" value="ECO:0007669"/>
    <property type="project" value="UniProtKB-KW"/>
</dbReference>
<evidence type="ECO:0000313" key="3">
    <source>
        <dbReference type="Proteomes" id="UP000075025"/>
    </source>
</evidence>
<reference evidence="2 3" key="1">
    <citation type="journal article" date="2016" name="Front. Microbiol.">
        <title>Genomic Resource of Rice Seed Associated Bacteria.</title>
        <authorList>
            <person name="Midha S."/>
            <person name="Bansal K."/>
            <person name="Sharma S."/>
            <person name="Kumar N."/>
            <person name="Patil P.P."/>
            <person name="Chaudhry V."/>
            <person name="Patil P.B."/>
        </authorList>
    </citation>
    <scope>NUCLEOTIDE SEQUENCE [LARGE SCALE GENOMIC DNA]</scope>
    <source>
        <strain evidence="2 3">NS220</strain>
    </source>
</reference>
<dbReference type="InterPro" id="IPR050834">
    <property type="entry name" value="Glycosyltransf_2"/>
</dbReference>
<dbReference type="CDD" id="cd00761">
    <property type="entry name" value="Glyco_tranf_GTA_type"/>
    <property type="match status" value="1"/>
</dbReference>
<dbReference type="AlphaFoldDB" id="A0A147ETH0"/>
<dbReference type="EMBL" id="LDRT01000129">
    <property type="protein sequence ID" value="KTR89733.1"/>
    <property type="molecule type" value="Genomic_DNA"/>
</dbReference>
<gene>
    <name evidence="2" type="ORF">NS220_15715</name>
</gene>
<dbReference type="Pfam" id="PF00535">
    <property type="entry name" value="Glycos_transf_2"/>
    <property type="match status" value="1"/>
</dbReference>
<protein>
    <submittedName>
        <fullName evidence="2">Glycosyl transferase</fullName>
    </submittedName>
</protein>
<dbReference type="Proteomes" id="UP000075025">
    <property type="component" value="Unassembled WGS sequence"/>
</dbReference>
<sequence>MKPLPSVSIIVPAFNEEAVIAQCLEAVVRQTVPAREVLVVDNRSTDGTRAVVERFVSEHPGAGIRLLRQDERQGLVPTRNLGMDAAVGDVLGRIDADTAIKPDWVAQVSRVFASGEVDAASGPVEYYDLPLRTIGHQIDDALRRLQVRLAGDFVFLFGSNMAVRADAWRDVREYLCEDEEDIMHEDLDIAVHLALAGRRIGYFSNMVAGIGARRLDDRPRDFRRYIDRFENTYAAHGIRDMRLRAPMAVFLGVYPPLHAHRRIQAQLAGLRR</sequence>
<dbReference type="OrthoDB" id="9802632at2"/>
<accession>A0A147ETH0</accession>
<dbReference type="InterPro" id="IPR001173">
    <property type="entry name" value="Glyco_trans_2-like"/>
</dbReference>
<name>A0A147ETH0_MICTE</name>
<dbReference type="PANTHER" id="PTHR43685">
    <property type="entry name" value="GLYCOSYLTRANSFERASE"/>
    <property type="match status" value="1"/>
</dbReference>
<keyword evidence="2" id="KW-0808">Transferase</keyword>
<organism evidence="2 3">
    <name type="scientific">Microbacterium testaceum</name>
    <name type="common">Aureobacterium testaceum</name>
    <name type="synonym">Brevibacterium testaceum</name>
    <dbReference type="NCBI Taxonomy" id="2033"/>
    <lineage>
        <taxon>Bacteria</taxon>
        <taxon>Bacillati</taxon>
        <taxon>Actinomycetota</taxon>
        <taxon>Actinomycetes</taxon>
        <taxon>Micrococcales</taxon>
        <taxon>Microbacteriaceae</taxon>
        <taxon>Microbacterium</taxon>
    </lineage>
</organism>
<proteinExistence type="predicted"/>
<dbReference type="RefSeq" id="WP_058624950.1">
    <property type="nucleotide sequence ID" value="NZ_LDRT01000129.1"/>
</dbReference>
<dbReference type="PATRIC" id="fig|2033.6.peg.659"/>
<evidence type="ECO:0000259" key="1">
    <source>
        <dbReference type="Pfam" id="PF00535"/>
    </source>
</evidence>
<dbReference type="PANTHER" id="PTHR43685:SF14">
    <property type="entry name" value="GLYCOSYLTRANSFERASE 2-LIKE DOMAIN-CONTAINING PROTEIN"/>
    <property type="match status" value="1"/>
</dbReference>
<dbReference type="SUPFAM" id="SSF53448">
    <property type="entry name" value="Nucleotide-diphospho-sugar transferases"/>
    <property type="match status" value="1"/>
</dbReference>
<dbReference type="Gene3D" id="3.90.550.10">
    <property type="entry name" value="Spore Coat Polysaccharide Biosynthesis Protein SpsA, Chain A"/>
    <property type="match status" value="1"/>
</dbReference>
<feature type="domain" description="Glycosyltransferase 2-like" evidence="1">
    <location>
        <begin position="8"/>
        <end position="168"/>
    </location>
</feature>
<evidence type="ECO:0000313" key="2">
    <source>
        <dbReference type="EMBL" id="KTR89733.1"/>
    </source>
</evidence>
<dbReference type="InterPro" id="IPR029044">
    <property type="entry name" value="Nucleotide-diphossugar_trans"/>
</dbReference>